<gene>
    <name evidence="1" type="ORF">GQ602_000700</name>
</gene>
<organism evidence="1 2">
    <name type="scientific">Ophiocordyceps camponoti-floridani</name>
    <dbReference type="NCBI Taxonomy" id="2030778"/>
    <lineage>
        <taxon>Eukaryota</taxon>
        <taxon>Fungi</taxon>
        <taxon>Dikarya</taxon>
        <taxon>Ascomycota</taxon>
        <taxon>Pezizomycotina</taxon>
        <taxon>Sordariomycetes</taxon>
        <taxon>Hypocreomycetidae</taxon>
        <taxon>Hypocreales</taxon>
        <taxon>Ophiocordycipitaceae</taxon>
        <taxon>Ophiocordyceps</taxon>
    </lineage>
</organism>
<protein>
    <submittedName>
        <fullName evidence="1">Uncharacterized protein</fullName>
    </submittedName>
</protein>
<dbReference type="AlphaFoldDB" id="A0A8H4QCS2"/>
<dbReference type="EMBL" id="JAACLJ010000001">
    <property type="protein sequence ID" value="KAF4595087.1"/>
    <property type="molecule type" value="Genomic_DNA"/>
</dbReference>
<evidence type="ECO:0000313" key="1">
    <source>
        <dbReference type="EMBL" id="KAF4595087.1"/>
    </source>
</evidence>
<accession>A0A8H4QCS2</accession>
<comment type="caution">
    <text evidence="1">The sequence shown here is derived from an EMBL/GenBank/DDBJ whole genome shotgun (WGS) entry which is preliminary data.</text>
</comment>
<evidence type="ECO:0000313" key="2">
    <source>
        <dbReference type="Proteomes" id="UP000562929"/>
    </source>
</evidence>
<keyword evidence="2" id="KW-1185">Reference proteome</keyword>
<proteinExistence type="predicted"/>
<name>A0A8H4QCS2_9HYPO</name>
<dbReference type="Proteomes" id="UP000562929">
    <property type="component" value="Unassembled WGS sequence"/>
</dbReference>
<reference evidence="1 2" key="1">
    <citation type="journal article" date="2020" name="G3 (Bethesda)">
        <title>Genetic Underpinnings of Host Manipulation by Ophiocordyceps as Revealed by Comparative Transcriptomics.</title>
        <authorList>
            <person name="Will I."/>
            <person name="Das B."/>
            <person name="Trinh T."/>
            <person name="Brachmann A."/>
            <person name="Ohm R.A."/>
            <person name="de Bekker C."/>
        </authorList>
    </citation>
    <scope>NUCLEOTIDE SEQUENCE [LARGE SCALE GENOMIC DNA]</scope>
    <source>
        <strain evidence="1 2">EC05</strain>
    </source>
</reference>
<sequence length="78" mass="8806">MKSSPAIILRARTSLIESQRYHKCFGVYWATDAIPPAQNSRVSTVRPAPFLESVLELFDSLLINCEPWARSKRLPAGF</sequence>